<accession>A0A1S2YI80</accession>
<dbReference type="PANTHER" id="PTHR31109">
    <property type="entry name" value="PROTEIN FAM207A"/>
    <property type="match status" value="1"/>
</dbReference>
<dbReference type="GO" id="GO:0000462">
    <property type="term" value="P:maturation of SSU-rRNA from tricistronic rRNA transcript (SSU-rRNA, 5.8S rRNA, LSU-rRNA)"/>
    <property type="evidence" value="ECO:0007669"/>
    <property type="project" value="InterPro"/>
</dbReference>
<sequence>MGKTNIRSDSSDSKSNHKFERKLQFYSKVKDAVASLTAQKSIAKKNNKQKRRQKKLKVYNLSSLLESLPELKAPQKPCNEDNFKLNCNSRQKLVLKEGQRLSDIFKDLSFQMDPLAAIHQHLLSTRPVVVVEEQPKKKRFNTNGSKKRKNKSKAGTGRQSMDM</sequence>
<dbReference type="InterPro" id="IPR028160">
    <property type="entry name" value="Slx9-like"/>
</dbReference>
<reference evidence="6" key="2">
    <citation type="submission" date="2025-08" db="UniProtKB">
        <authorList>
            <consortium name="RefSeq"/>
        </authorList>
    </citation>
    <scope>IDENTIFICATION</scope>
    <source>
        <tissue evidence="6">Etiolated seedlings</tissue>
    </source>
</reference>
<dbReference type="GO" id="GO:0030688">
    <property type="term" value="C:preribosome, small subunit precursor"/>
    <property type="evidence" value="ECO:0007669"/>
    <property type="project" value="InterPro"/>
</dbReference>
<dbReference type="STRING" id="3827.A0A1S2YI80"/>
<dbReference type="Proteomes" id="UP000087171">
    <property type="component" value="Chromosome Ca6"/>
</dbReference>
<keyword evidence="3" id="KW-0539">Nucleus</keyword>
<evidence type="ECO:0000256" key="3">
    <source>
        <dbReference type="ARBA" id="ARBA00023242"/>
    </source>
</evidence>
<evidence type="ECO:0000256" key="2">
    <source>
        <dbReference type="ARBA" id="ARBA00011022"/>
    </source>
</evidence>
<protein>
    <submittedName>
        <fullName evidence="6">Uncharacterized protein LOC101490629</fullName>
    </submittedName>
</protein>
<dbReference type="PANTHER" id="PTHR31109:SF2">
    <property type="entry name" value="RIBOSOME BIOGENESIS PROTEIN SLX9 HOMOLOG"/>
    <property type="match status" value="1"/>
</dbReference>
<dbReference type="GO" id="GO:0005730">
    <property type="term" value="C:nucleolus"/>
    <property type="evidence" value="ECO:0007669"/>
    <property type="project" value="UniProtKB-SubCell"/>
</dbReference>
<dbReference type="KEGG" id="cam:101490629"/>
<dbReference type="Pfam" id="PF15341">
    <property type="entry name" value="SLX9"/>
    <property type="match status" value="1"/>
</dbReference>
<dbReference type="RefSeq" id="XP_004505184.1">
    <property type="nucleotide sequence ID" value="XM_004505127.3"/>
</dbReference>
<dbReference type="GeneID" id="101490629"/>
<dbReference type="AlphaFoldDB" id="A0A1S2YI80"/>
<gene>
    <name evidence="6" type="primary">LOC101490629</name>
</gene>
<comment type="subcellular location">
    <subcellularLocation>
        <location evidence="1">Nucleus</location>
        <location evidence="1">Nucleolus</location>
    </subcellularLocation>
</comment>
<evidence type="ECO:0000256" key="1">
    <source>
        <dbReference type="ARBA" id="ARBA00004604"/>
    </source>
</evidence>
<feature type="region of interest" description="Disordered" evidence="4">
    <location>
        <begin position="134"/>
        <end position="163"/>
    </location>
</feature>
<name>A0A1S2YI80_CICAR</name>
<feature type="compositionally biased region" description="Basic residues" evidence="4">
    <location>
        <begin position="136"/>
        <end position="152"/>
    </location>
</feature>
<dbReference type="OrthoDB" id="18703at2759"/>
<organism evidence="5 6">
    <name type="scientific">Cicer arietinum</name>
    <name type="common">Chickpea</name>
    <name type="synonym">Garbanzo</name>
    <dbReference type="NCBI Taxonomy" id="3827"/>
    <lineage>
        <taxon>Eukaryota</taxon>
        <taxon>Viridiplantae</taxon>
        <taxon>Streptophyta</taxon>
        <taxon>Embryophyta</taxon>
        <taxon>Tracheophyta</taxon>
        <taxon>Spermatophyta</taxon>
        <taxon>Magnoliopsida</taxon>
        <taxon>eudicotyledons</taxon>
        <taxon>Gunneridae</taxon>
        <taxon>Pentapetalae</taxon>
        <taxon>rosids</taxon>
        <taxon>fabids</taxon>
        <taxon>Fabales</taxon>
        <taxon>Fabaceae</taxon>
        <taxon>Papilionoideae</taxon>
        <taxon>50 kb inversion clade</taxon>
        <taxon>NPAAA clade</taxon>
        <taxon>Hologalegina</taxon>
        <taxon>IRL clade</taxon>
        <taxon>Cicereae</taxon>
        <taxon>Cicer</taxon>
    </lineage>
</organism>
<dbReference type="eggNOG" id="ENOG502S3NT">
    <property type="taxonomic scope" value="Eukaryota"/>
</dbReference>
<comment type="similarity">
    <text evidence="2">Belongs to the SLX9 family.</text>
</comment>
<keyword evidence="5" id="KW-1185">Reference proteome</keyword>
<proteinExistence type="inferred from homology"/>
<evidence type="ECO:0000256" key="4">
    <source>
        <dbReference type="SAM" id="MobiDB-lite"/>
    </source>
</evidence>
<evidence type="ECO:0000313" key="6">
    <source>
        <dbReference type="RefSeq" id="XP_004505184.1"/>
    </source>
</evidence>
<reference evidence="5" key="1">
    <citation type="journal article" date="2013" name="Nat. Biotechnol.">
        <title>Draft genome sequence of chickpea (Cicer arietinum) provides a resource for trait improvement.</title>
        <authorList>
            <person name="Varshney R.K."/>
            <person name="Song C."/>
            <person name="Saxena R.K."/>
            <person name="Azam S."/>
            <person name="Yu S."/>
            <person name="Sharpe A.G."/>
            <person name="Cannon S."/>
            <person name="Baek J."/>
            <person name="Rosen B.D."/>
            <person name="Tar'an B."/>
            <person name="Millan T."/>
            <person name="Zhang X."/>
            <person name="Ramsay L.D."/>
            <person name="Iwata A."/>
            <person name="Wang Y."/>
            <person name="Nelson W."/>
            <person name="Farmer A.D."/>
            <person name="Gaur P.M."/>
            <person name="Soderlund C."/>
            <person name="Penmetsa R.V."/>
            <person name="Xu C."/>
            <person name="Bharti A.K."/>
            <person name="He W."/>
            <person name="Winter P."/>
            <person name="Zhao S."/>
            <person name="Hane J.K."/>
            <person name="Carrasquilla-Garcia N."/>
            <person name="Condie J.A."/>
            <person name="Upadhyaya H.D."/>
            <person name="Luo M.C."/>
            <person name="Thudi M."/>
            <person name="Gowda C.L."/>
            <person name="Singh N.P."/>
            <person name="Lichtenzveig J."/>
            <person name="Gali K.K."/>
            <person name="Rubio J."/>
            <person name="Nadarajan N."/>
            <person name="Dolezel J."/>
            <person name="Bansal K.C."/>
            <person name="Xu X."/>
            <person name="Edwards D."/>
            <person name="Zhang G."/>
            <person name="Kahl G."/>
            <person name="Gil J."/>
            <person name="Singh K.B."/>
            <person name="Datta S.K."/>
            <person name="Jackson S.A."/>
            <person name="Wang J."/>
            <person name="Cook D.R."/>
        </authorList>
    </citation>
    <scope>NUCLEOTIDE SEQUENCE [LARGE SCALE GENOMIC DNA]</scope>
    <source>
        <strain evidence="5">cv. CDC Frontier</strain>
    </source>
</reference>
<dbReference type="PaxDb" id="3827-XP_004505184.1"/>
<dbReference type="GO" id="GO:0030686">
    <property type="term" value="C:90S preribosome"/>
    <property type="evidence" value="ECO:0007669"/>
    <property type="project" value="InterPro"/>
</dbReference>
<evidence type="ECO:0000313" key="5">
    <source>
        <dbReference type="Proteomes" id="UP000087171"/>
    </source>
</evidence>